<dbReference type="KEGG" id="scas:SACC_09780"/>
<gene>
    <name evidence="1" type="ORF">SACC_09780</name>
</gene>
<dbReference type="AlphaFoldDB" id="A0AAQ4CQ80"/>
<dbReference type="GeneID" id="68865723"/>
<name>A0AAQ4CQ80_9CREN</name>
<evidence type="ECO:0000313" key="1">
    <source>
        <dbReference type="EMBL" id="BDB97961.1"/>
    </source>
</evidence>
<dbReference type="EMBL" id="AP025226">
    <property type="protein sequence ID" value="BDB97961.1"/>
    <property type="molecule type" value="Genomic_DNA"/>
</dbReference>
<organism evidence="1 2">
    <name type="scientific">Saccharolobus caldissimus</name>
    <dbReference type="NCBI Taxonomy" id="1702097"/>
    <lineage>
        <taxon>Archaea</taxon>
        <taxon>Thermoproteota</taxon>
        <taxon>Thermoprotei</taxon>
        <taxon>Sulfolobales</taxon>
        <taxon>Sulfolobaceae</taxon>
        <taxon>Saccharolobus</taxon>
    </lineage>
</organism>
<reference evidence="1 2" key="1">
    <citation type="journal article" date="2022" name="Microbiol. Resour. Announc.">
        <title>Complete Genome Sequence of the Hyperthermophilic and Acidophilic Archaeon Saccharolobus caldissimus Strain HS-3T.</title>
        <authorList>
            <person name="Sakai H.D."/>
            <person name="Kurosawa N."/>
        </authorList>
    </citation>
    <scope>NUCLEOTIDE SEQUENCE [LARGE SCALE GENOMIC DNA]</scope>
    <source>
        <strain evidence="1 2">JCM32116</strain>
    </source>
</reference>
<keyword evidence="2" id="KW-1185">Reference proteome</keyword>
<proteinExistence type="predicted"/>
<dbReference type="RefSeq" id="WP_229571914.1">
    <property type="nucleotide sequence ID" value="NZ_AP025226.1"/>
</dbReference>
<dbReference type="Proteomes" id="UP001319921">
    <property type="component" value="Chromosome"/>
</dbReference>
<sequence length="105" mass="12268">MVRVYKIGEYYIAGVEHVIHGYLQDVVFIYKNNNNWVSVSAERFRTNDPNINKVKEAVKYATHEDDLVKAIESLRSNGIKIDEVQNIPFPRKLIEGKKKIQEEFD</sequence>
<protein>
    <submittedName>
        <fullName evidence="1">Uncharacterized protein</fullName>
    </submittedName>
</protein>
<accession>A0AAQ4CQ80</accession>
<evidence type="ECO:0000313" key="2">
    <source>
        <dbReference type="Proteomes" id="UP001319921"/>
    </source>
</evidence>